<evidence type="ECO:0000313" key="2">
    <source>
        <dbReference type="EMBL" id="MED6218138.1"/>
    </source>
</evidence>
<reference evidence="2 3" key="1">
    <citation type="journal article" date="2023" name="Plants (Basel)">
        <title>Bridging the Gap: Combining Genomics and Transcriptomics Approaches to Understand Stylosanthes scabra, an Orphan Legume from the Brazilian Caatinga.</title>
        <authorList>
            <person name="Ferreira-Neto J.R.C."/>
            <person name="da Silva M.D."/>
            <person name="Binneck E."/>
            <person name="de Melo N.F."/>
            <person name="da Silva R.H."/>
            <person name="de Melo A.L.T.M."/>
            <person name="Pandolfi V."/>
            <person name="Bustamante F.O."/>
            <person name="Brasileiro-Vidal A.C."/>
            <person name="Benko-Iseppon A.M."/>
        </authorList>
    </citation>
    <scope>NUCLEOTIDE SEQUENCE [LARGE SCALE GENOMIC DNA]</scope>
    <source>
        <tissue evidence="2">Leaves</tissue>
    </source>
</reference>
<sequence>MEKQTNDTPTPLTNLTRVASDHGEVKNSVLSKLASASTKNSTLLGASASADDNDDKVLLQLLVKSIQVLSEQVKELQHSNKNIEKKLEIQDVKCSLEKEFTENDDPKISTDALIVDEETNFILGASDVGEIPMNHKNDVFNTPVKGKDKVEGKKSWKELVYSYKGDKVKEVNMAPVKAKKVDSIIFIFALNVQYD</sequence>
<dbReference type="EMBL" id="JASCZI010271946">
    <property type="protein sequence ID" value="MED6218138.1"/>
    <property type="molecule type" value="Genomic_DNA"/>
</dbReference>
<organism evidence="2 3">
    <name type="scientific">Stylosanthes scabra</name>
    <dbReference type="NCBI Taxonomy" id="79078"/>
    <lineage>
        <taxon>Eukaryota</taxon>
        <taxon>Viridiplantae</taxon>
        <taxon>Streptophyta</taxon>
        <taxon>Embryophyta</taxon>
        <taxon>Tracheophyta</taxon>
        <taxon>Spermatophyta</taxon>
        <taxon>Magnoliopsida</taxon>
        <taxon>eudicotyledons</taxon>
        <taxon>Gunneridae</taxon>
        <taxon>Pentapetalae</taxon>
        <taxon>rosids</taxon>
        <taxon>fabids</taxon>
        <taxon>Fabales</taxon>
        <taxon>Fabaceae</taxon>
        <taxon>Papilionoideae</taxon>
        <taxon>50 kb inversion clade</taxon>
        <taxon>dalbergioids sensu lato</taxon>
        <taxon>Dalbergieae</taxon>
        <taxon>Pterocarpus clade</taxon>
        <taxon>Stylosanthes</taxon>
    </lineage>
</organism>
<dbReference type="Proteomes" id="UP001341840">
    <property type="component" value="Unassembled WGS sequence"/>
</dbReference>
<proteinExistence type="predicted"/>
<name>A0ABU6ZBA7_9FABA</name>
<evidence type="ECO:0000256" key="1">
    <source>
        <dbReference type="SAM" id="Coils"/>
    </source>
</evidence>
<keyword evidence="1" id="KW-0175">Coiled coil</keyword>
<evidence type="ECO:0000313" key="3">
    <source>
        <dbReference type="Proteomes" id="UP001341840"/>
    </source>
</evidence>
<protein>
    <submittedName>
        <fullName evidence="2">Uncharacterized protein</fullName>
    </submittedName>
</protein>
<accession>A0ABU6ZBA7</accession>
<comment type="caution">
    <text evidence="2">The sequence shown here is derived from an EMBL/GenBank/DDBJ whole genome shotgun (WGS) entry which is preliminary data.</text>
</comment>
<keyword evidence="3" id="KW-1185">Reference proteome</keyword>
<feature type="coiled-coil region" evidence="1">
    <location>
        <begin position="59"/>
        <end position="93"/>
    </location>
</feature>
<gene>
    <name evidence="2" type="ORF">PIB30_024183</name>
</gene>